<evidence type="ECO:0000256" key="1">
    <source>
        <dbReference type="SAM" id="MobiDB-lite"/>
    </source>
</evidence>
<organism evidence="2 3">
    <name type="scientific">Ostreobium quekettii</name>
    <dbReference type="NCBI Taxonomy" id="121088"/>
    <lineage>
        <taxon>Eukaryota</taxon>
        <taxon>Viridiplantae</taxon>
        <taxon>Chlorophyta</taxon>
        <taxon>core chlorophytes</taxon>
        <taxon>Ulvophyceae</taxon>
        <taxon>TCBD clade</taxon>
        <taxon>Bryopsidales</taxon>
        <taxon>Ostreobineae</taxon>
        <taxon>Ostreobiaceae</taxon>
        <taxon>Ostreobium</taxon>
    </lineage>
</organism>
<protein>
    <submittedName>
        <fullName evidence="2">Uncharacterized protein</fullName>
    </submittedName>
</protein>
<sequence length="198" mass="21831">MESMVRDGANTGPHRKQAIYPSWWGDGSDEDKSMGQRQPLRASKQCNIASVQSQEYKTLTNPPEPASHSKLEPGHCLLPKGIPTNRQCTDQSSLAHPETCENCDGRTTLAYSGRSEGAPRDLETPAVAVEKRATNKEKTRPDPRLAYSVAPANRKVVLAVGFMIFVFPFSQGGARVLCITAVDQVNLDRSRYLVTRYP</sequence>
<evidence type="ECO:0000313" key="2">
    <source>
        <dbReference type="EMBL" id="CAD7698324.1"/>
    </source>
</evidence>
<evidence type="ECO:0000313" key="3">
    <source>
        <dbReference type="Proteomes" id="UP000708148"/>
    </source>
</evidence>
<gene>
    <name evidence="2" type="ORF">OSTQU699_LOCUS3685</name>
</gene>
<name>A0A8S1ITS4_9CHLO</name>
<feature type="compositionally biased region" description="Polar residues" evidence="1">
    <location>
        <begin position="44"/>
        <end position="61"/>
    </location>
</feature>
<accession>A0A8S1ITS4</accession>
<feature type="region of interest" description="Disordered" evidence="1">
    <location>
        <begin position="1"/>
        <end position="74"/>
    </location>
</feature>
<dbReference type="AlphaFoldDB" id="A0A8S1ITS4"/>
<dbReference type="Proteomes" id="UP000708148">
    <property type="component" value="Unassembled WGS sequence"/>
</dbReference>
<proteinExistence type="predicted"/>
<keyword evidence="3" id="KW-1185">Reference proteome</keyword>
<dbReference type="EMBL" id="CAJHUC010000809">
    <property type="protein sequence ID" value="CAD7698324.1"/>
    <property type="molecule type" value="Genomic_DNA"/>
</dbReference>
<comment type="caution">
    <text evidence="2">The sequence shown here is derived from an EMBL/GenBank/DDBJ whole genome shotgun (WGS) entry which is preliminary data.</text>
</comment>
<reference evidence="2" key="1">
    <citation type="submission" date="2020-12" db="EMBL/GenBank/DDBJ databases">
        <authorList>
            <person name="Iha C."/>
        </authorList>
    </citation>
    <scope>NUCLEOTIDE SEQUENCE</scope>
</reference>